<sequence length="87" mass="9923">MDISPTKNSQLEACEKPRETITGISAIHQTLQQEGSIRTPSPRNSFIELYRKNTEAIMRRKEDLASELRTLPSCTRTDCNEHKIPPL</sequence>
<evidence type="ECO:0000313" key="2">
    <source>
        <dbReference type="Proteomes" id="UP000887116"/>
    </source>
</evidence>
<organism evidence="1 2">
    <name type="scientific">Trichonephila clavata</name>
    <name type="common">Joro spider</name>
    <name type="synonym">Nephila clavata</name>
    <dbReference type="NCBI Taxonomy" id="2740835"/>
    <lineage>
        <taxon>Eukaryota</taxon>
        <taxon>Metazoa</taxon>
        <taxon>Ecdysozoa</taxon>
        <taxon>Arthropoda</taxon>
        <taxon>Chelicerata</taxon>
        <taxon>Arachnida</taxon>
        <taxon>Araneae</taxon>
        <taxon>Araneomorphae</taxon>
        <taxon>Entelegynae</taxon>
        <taxon>Araneoidea</taxon>
        <taxon>Nephilidae</taxon>
        <taxon>Trichonephila</taxon>
    </lineage>
</organism>
<dbReference type="OrthoDB" id="10367097at2759"/>
<evidence type="ECO:0000313" key="1">
    <source>
        <dbReference type="EMBL" id="GFQ84840.1"/>
    </source>
</evidence>
<dbReference type="Proteomes" id="UP000887116">
    <property type="component" value="Unassembled WGS sequence"/>
</dbReference>
<dbReference type="EMBL" id="BMAO01002981">
    <property type="protein sequence ID" value="GFQ84840.1"/>
    <property type="molecule type" value="Genomic_DNA"/>
</dbReference>
<comment type="caution">
    <text evidence="1">The sequence shown here is derived from an EMBL/GenBank/DDBJ whole genome shotgun (WGS) entry which is preliminary data.</text>
</comment>
<reference evidence="1" key="1">
    <citation type="submission" date="2020-07" db="EMBL/GenBank/DDBJ databases">
        <title>Multicomponent nature underlies the extraordinary mechanical properties of spider dragline silk.</title>
        <authorList>
            <person name="Kono N."/>
            <person name="Nakamura H."/>
            <person name="Mori M."/>
            <person name="Yoshida Y."/>
            <person name="Ohtoshi R."/>
            <person name="Malay A.D."/>
            <person name="Moran D.A.P."/>
            <person name="Tomita M."/>
            <person name="Numata K."/>
            <person name="Arakawa K."/>
        </authorList>
    </citation>
    <scope>NUCLEOTIDE SEQUENCE</scope>
</reference>
<keyword evidence="2" id="KW-1185">Reference proteome</keyword>
<dbReference type="AlphaFoldDB" id="A0A8X6IXL2"/>
<name>A0A8X6IXL2_TRICU</name>
<proteinExistence type="predicted"/>
<protein>
    <submittedName>
        <fullName evidence="1">Uncharacterized protein</fullName>
    </submittedName>
</protein>
<gene>
    <name evidence="1" type="ORF">TNCT_58131</name>
</gene>
<accession>A0A8X6IXL2</accession>